<dbReference type="OrthoDB" id="9795979at2"/>
<dbReference type="Gene3D" id="3.40.710.10">
    <property type="entry name" value="DD-peptidase/beta-lactamase superfamily"/>
    <property type="match status" value="1"/>
</dbReference>
<keyword evidence="13" id="KW-1185">Reference proteome</keyword>
<dbReference type="PANTHER" id="PTHR21581">
    <property type="entry name" value="D-ALANYL-D-ALANINE CARBOXYPEPTIDASE"/>
    <property type="match status" value="1"/>
</dbReference>
<feature type="active site" description="Acyl-ester intermediate" evidence="7">
    <location>
        <position position="69"/>
    </location>
</feature>
<keyword evidence="5" id="KW-0573">Peptidoglycan synthesis</keyword>
<evidence type="ECO:0000256" key="8">
    <source>
        <dbReference type="PIRSR" id="PIRSR618044-2"/>
    </source>
</evidence>
<name>A0A2P7S1N6_9HYPH</name>
<comment type="caution">
    <text evidence="12">The sequence shown here is derived from an EMBL/GenBank/DDBJ whole genome shotgun (WGS) entry which is preliminary data.</text>
</comment>
<dbReference type="EMBL" id="PXYK01000022">
    <property type="protein sequence ID" value="PSJ56343.1"/>
    <property type="molecule type" value="Genomic_DNA"/>
</dbReference>
<organism evidence="12 13">
    <name type="scientific">Kumtagia ephedrae</name>
    <dbReference type="NCBI Taxonomy" id="2116701"/>
    <lineage>
        <taxon>Bacteria</taxon>
        <taxon>Pseudomonadati</taxon>
        <taxon>Pseudomonadota</taxon>
        <taxon>Alphaproteobacteria</taxon>
        <taxon>Hyphomicrobiales</taxon>
        <taxon>Phyllobacteriaceae</taxon>
        <taxon>Kumtagia</taxon>
    </lineage>
</organism>
<evidence type="ECO:0000256" key="1">
    <source>
        <dbReference type="ARBA" id="ARBA00007164"/>
    </source>
</evidence>
<keyword evidence="4" id="KW-0133">Cell shape</keyword>
<dbReference type="PANTHER" id="PTHR21581:SF6">
    <property type="entry name" value="TRAFFICKING PROTEIN PARTICLE COMPLEX SUBUNIT 12"/>
    <property type="match status" value="1"/>
</dbReference>
<reference evidence="12 13" key="1">
    <citation type="submission" date="2018-03" db="EMBL/GenBank/DDBJ databases">
        <title>The draft genome of Mesorhizobium sp. 6GN-30.</title>
        <authorList>
            <person name="Liu L."/>
            <person name="Li L."/>
            <person name="Wang T."/>
            <person name="Zhang X."/>
            <person name="Liang L."/>
        </authorList>
    </citation>
    <scope>NUCLEOTIDE SEQUENCE [LARGE SCALE GENOMIC DNA]</scope>
    <source>
        <strain evidence="12 13">6GN30</strain>
    </source>
</reference>
<evidence type="ECO:0000313" key="12">
    <source>
        <dbReference type="EMBL" id="PSJ56343.1"/>
    </source>
</evidence>
<evidence type="ECO:0000259" key="11">
    <source>
        <dbReference type="Pfam" id="PF00768"/>
    </source>
</evidence>
<evidence type="ECO:0000256" key="9">
    <source>
        <dbReference type="RuleBase" id="RU004016"/>
    </source>
</evidence>
<gene>
    <name evidence="12" type="ORF">C7I84_20970</name>
</gene>
<keyword evidence="2 10" id="KW-0732">Signal</keyword>
<dbReference type="Proteomes" id="UP000241229">
    <property type="component" value="Unassembled WGS sequence"/>
</dbReference>
<evidence type="ECO:0000256" key="5">
    <source>
        <dbReference type="ARBA" id="ARBA00022984"/>
    </source>
</evidence>
<evidence type="ECO:0000256" key="10">
    <source>
        <dbReference type="SAM" id="SignalP"/>
    </source>
</evidence>
<dbReference type="InterPro" id="IPR018044">
    <property type="entry name" value="Peptidase_S11"/>
</dbReference>
<dbReference type="InterPro" id="IPR012338">
    <property type="entry name" value="Beta-lactam/transpept-like"/>
</dbReference>
<proteinExistence type="inferred from homology"/>
<feature type="active site" evidence="7">
    <location>
        <position position="129"/>
    </location>
</feature>
<protein>
    <submittedName>
        <fullName evidence="12">D-alanyl-D-alanine carboxypeptidase</fullName>
    </submittedName>
</protein>
<sequence>MMTITAPLRTAAMFLLMLVALAACSTSETLRVAQPQRPASLKYAAIVVDAGTGRVLYDADSTSPRYPASLTKMMTLYMLFEAMESGRIARDTPIPVSAHAARRPPSKLGLRPGDTIDAESAVLALTVKSANDVAVAVAEYLGGSEEQFAAMMTAKARSIGMRGTTFRNASGLPDDGQVTTARDMAVLGLALRKRFPAQYAYFSNQSFAYRGRAIRGHNELLRSVAGVDGIKTGYIRASGFNICTSVGRDGRRLVVVVMGGDTARARNAHVEELIERFLPRAARTGV</sequence>
<evidence type="ECO:0000256" key="4">
    <source>
        <dbReference type="ARBA" id="ARBA00022960"/>
    </source>
</evidence>
<keyword evidence="6" id="KW-0961">Cell wall biogenesis/degradation</keyword>
<dbReference type="GO" id="GO:0009002">
    <property type="term" value="F:serine-type D-Ala-D-Ala carboxypeptidase activity"/>
    <property type="evidence" value="ECO:0007669"/>
    <property type="project" value="InterPro"/>
</dbReference>
<evidence type="ECO:0000256" key="2">
    <source>
        <dbReference type="ARBA" id="ARBA00022729"/>
    </source>
</evidence>
<feature type="binding site" evidence="8">
    <location>
        <position position="231"/>
    </location>
    <ligand>
        <name>substrate</name>
    </ligand>
</feature>
<dbReference type="GO" id="GO:0006508">
    <property type="term" value="P:proteolysis"/>
    <property type="evidence" value="ECO:0007669"/>
    <property type="project" value="InterPro"/>
</dbReference>
<feature type="chain" id="PRO_5015161069" evidence="10">
    <location>
        <begin position="23"/>
        <end position="286"/>
    </location>
</feature>
<feature type="signal peptide" evidence="10">
    <location>
        <begin position="1"/>
        <end position="22"/>
    </location>
</feature>
<evidence type="ECO:0000256" key="7">
    <source>
        <dbReference type="PIRSR" id="PIRSR618044-1"/>
    </source>
</evidence>
<dbReference type="GO" id="GO:0009252">
    <property type="term" value="P:peptidoglycan biosynthetic process"/>
    <property type="evidence" value="ECO:0007669"/>
    <property type="project" value="UniProtKB-KW"/>
</dbReference>
<evidence type="ECO:0000313" key="13">
    <source>
        <dbReference type="Proteomes" id="UP000241229"/>
    </source>
</evidence>
<dbReference type="SUPFAM" id="SSF56601">
    <property type="entry name" value="beta-lactamase/transpeptidase-like"/>
    <property type="match status" value="1"/>
</dbReference>
<dbReference type="PRINTS" id="PR00725">
    <property type="entry name" value="DADACBPTASE1"/>
</dbReference>
<keyword evidence="12" id="KW-0121">Carboxypeptidase</keyword>
<evidence type="ECO:0000256" key="6">
    <source>
        <dbReference type="ARBA" id="ARBA00023316"/>
    </source>
</evidence>
<dbReference type="GO" id="GO:0071555">
    <property type="term" value="P:cell wall organization"/>
    <property type="evidence" value="ECO:0007669"/>
    <property type="project" value="UniProtKB-KW"/>
</dbReference>
<dbReference type="GO" id="GO:0008360">
    <property type="term" value="P:regulation of cell shape"/>
    <property type="evidence" value="ECO:0007669"/>
    <property type="project" value="UniProtKB-KW"/>
</dbReference>
<evidence type="ECO:0000256" key="3">
    <source>
        <dbReference type="ARBA" id="ARBA00022801"/>
    </source>
</evidence>
<dbReference type="AlphaFoldDB" id="A0A2P7S1N6"/>
<feature type="active site" description="Proton acceptor" evidence="7">
    <location>
        <position position="72"/>
    </location>
</feature>
<accession>A0A2P7S1N6</accession>
<comment type="similarity">
    <text evidence="1 9">Belongs to the peptidase S11 family.</text>
</comment>
<keyword evidence="12" id="KW-0645">Protease</keyword>
<dbReference type="Pfam" id="PF00768">
    <property type="entry name" value="Peptidase_S11"/>
    <property type="match status" value="1"/>
</dbReference>
<dbReference type="InterPro" id="IPR001967">
    <property type="entry name" value="Peptidase_S11_N"/>
</dbReference>
<feature type="domain" description="Peptidase S11 D-alanyl-D-alanine carboxypeptidase A N-terminal" evidence="11">
    <location>
        <begin position="43"/>
        <end position="261"/>
    </location>
</feature>
<keyword evidence="3" id="KW-0378">Hydrolase</keyword>